<feature type="non-terminal residue" evidence="3">
    <location>
        <position position="573"/>
    </location>
</feature>
<dbReference type="InterPro" id="IPR025558">
    <property type="entry name" value="DUF4283"/>
</dbReference>
<reference evidence="3 4" key="1">
    <citation type="submission" date="2021-05" db="EMBL/GenBank/DDBJ databases">
        <title>Genome Assembly of Synthetic Allotetraploid Brassica napus Reveals Homoeologous Exchanges between Subgenomes.</title>
        <authorList>
            <person name="Davis J.T."/>
        </authorList>
    </citation>
    <scope>NUCLEOTIDE SEQUENCE [LARGE SCALE GENOMIC DNA]</scope>
    <source>
        <strain evidence="4">cv. Da-Ae</strain>
        <tissue evidence="3">Seedling</tissue>
    </source>
</reference>
<evidence type="ECO:0000256" key="1">
    <source>
        <dbReference type="SAM" id="MobiDB-lite"/>
    </source>
</evidence>
<feature type="compositionally biased region" description="Acidic residues" evidence="1">
    <location>
        <begin position="348"/>
        <end position="381"/>
    </location>
</feature>
<feature type="region of interest" description="Disordered" evidence="1">
    <location>
        <begin position="1"/>
        <end position="26"/>
    </location>
</feature>
<evidence type="ECO:0000313" key="4">
    <source>
        <dbReference type="Proteomes" id="UP000824890"/>
    </source>
</evidence>
<dbReference type="InterPro" id="IPR040256">
    <property type="entry name" value="At4g02000-like"/>
</dbReference>
<dbReference type="PANTHER" id="PTHR31286:SF148">
    <property type="entry name" value="DUF4283 DOMAIN-CONTAINING PROTEIN"/>
    <property type="match status" value="1"/>
</dbReference>
<feature type="region of interest" description="Disordered" evidence="1">
    <location>
        <begin position="333"/>
        <end position="390"/>
    </location>
</feature>
<organism evidence="3 4">
    <name type="scientific">Brassica napus</name>
    <name type="common">Rape</name>
    <dbReference type="NCBI Taxonomy" id="3708"/>
    <lineage>
        <taxon>Eukaryota</taxon>
        <taxon>Viridiplantae</taxon>
        <taxon>Streptophyta</taxon>
        <taxon>Embryophyta</taxon>
        <taxon>Tracheophyta</taxon>
        <taxon>Spermatophyta</taxon>
        <taxon>Magnoliopsida</taxon>
        <taxon>eudicotyledons</taxon>
        <taxon>Gunneridae</taxon>
        <taxon>Pentapetalae</taxon>
        <taxon>rosids</taxon>
        <taxon>malvids</taxon>
        <taxon>Brassicales</taxon>
        <taxon>Brassicaceae</taxon>
        <taxon>Brassiceae</taxon>
        <taxon>Brassica</taxon>
    </lineage>
</organism>
<keyword evidence="4" id="KW-1185">Reference proteome</keyword>
<sequence length="573" mass="63891">RWRPLPPSSANGDQSSPWAKAPLVAAPPPSDPVDGVVSITIPAEILADPNPLWRCYAVGYFIGDAPHIGSIHATVNRLWSSPKTGNKIVVQFLEKNIVLFRIENTLVRERVIQRRYWHISDVPLVVNKWSLETALDPQDLSAMPIWIDLKGVPSMLFSHKALKCLSRAARKFVKLHPSTERCTRIDVARVLVEVNVQAPLVEKIICLDKDGLEMMIDMSYPWLPPQCNVCDAWGHKGVNCTSNKIRVLQNGKEIVEETGDTEVVINGEGKVRYELDKNRNVVNELLLELEDLPPALGSDVVGDVSRKAFEVGGISLSASELVAENSELDWALVGGKSPQMEAKRTEEMAEGNDDNQEEDEDSKEEGGVEEVEELEEGEVDAGEQKESTKLKDVAKSVRLRTNTSLKLSKQFPARAKDTKFQAKLKLLKYDMRMLNKTHYGDLPRRTKLAFEEMCQSQNLALQDPNPTTFAAAAEASDRWSKLTSIEEKWLGAGDQNMVFFHRAVQTQSSRNSIKSLINEAGETLIDPAAIKREAVLHFQKFLQVQDQGSKADSLPMLQDLIYYRCSPDSAAGL</sequence>
<feature type="non-terminal residue" evidence="3">
    <location>
        <position position="1"/>
    </location>
</feature>
<dbReference type="Proteomes" id="UP000824890">
    <property type="component" value="Unassembled WGS sequence"/>
</dbReference>
<gene>
    <name evidence="3" type="ORF">HID58_042663</name>
</gene>
<evidence type="ECO:0000259" key="2">
    <source>
        <dbReference type="Pfam" id="PF14111"/>
    </source>
</evidence>
<proteinExistence type="predicted"/>
<protein>
    <recommendedName>
        <fullName evidence="2">DUF4283 domain-containing protein</fullName>
    </recommendedName>
</protein>
<feature type="domain" description="DUF4283" evidence="2">
    <location>
        <begin position="52"/>
        <end position="136"/>
    </location>
</feature>
<dbReference type="PANTHER" id="PTHR31286">
    <property type="entry name" value="GLYCINE-RICH CELL WALL STRUCTURAL PROTEIN 1.8-LIKE"/>
    <property type="match status" value="1"/>
</dbReference>
<feature type="compositionally biased region" description="Polar residues" evidence="1">
    <location>
        <begin position="8"/>
        <end position="17"/>
    </location>
</feature>
<evidence type="ECO:0000313" key="3">
    <source>
        <dbReference type="EMBL" id="KAH0903160.1"/>
    </source>
</evidence>
<dbReference type="EMBL" id="JAGKQM010000011">
    <property type="protein sequence ID" value="KAH0903160.1"/>
    <property type="molecule type" value="Genomic_DNA"/>
</dbReference>
<accession>A0ABQ8BG01</accession>
<dbReference type="Pfam" id="PF14111">
    <property type="entry name" value="DUF4283"/>
    <property type="match status" value="1"/>
</dbReference>
<comment type="caution">
    <text evidence="3">The sequence shown here is derived from an EMBL/GenBank/DDBJ whole genome shotgun (WGS) entry which is preliminary data.</text>
</comment>
<name>A0ABQ8BG01_BRANA</name>